<dbReference type="AlphaFoldDB" id="A0A1D6HCA5"/>
<reference evidence="1" key="1">
    <citation type="submission" date="2015-12" db="EMBL/GenBank/DDBJ databases">
        <title>Update maize B73 reference genome by single molecule sequencing technologies.</title>
        <authorList>
            <consortium name="Maize Genome Sequencing Project"/>
            <person name="Ware D."/>
        </authorList>
    </citation>
    <scope>NUCLEOTIDE SEQUENCE</scope>
    <source>
        <tissue evidence="1">Seedling</tissue>
    </source>
</reference>
<gene>
    <name evidence="1" type="ORF">ZEAMMB73_Zm00001d017108</name>
</gene>
<organism evidence="1">
    <name type="scientific">Zea mays</name>
    <name type="common">Maize</name>
    <dbReference type="NCBI Taxonomy" id="4577"/>
    <lineage>
        <taxon>Eukaryota</taxon>
        <taxon>Viridiplantae</taxon>
        <taxon>Streptophyta</taxon>
        <taxon>Embryophyta</taxon>
        <taxon>Tracheophyta</taxon>
        <taxon>Spermatophyta</taxon>
        <taxon>Magnoliopsida</taxon>
        <taxon>Liliopsida</taxon>
        <taxon>Poales</taxon>
        <taxon>Poaceae</taxon>
        <taxon>PACMAD clade</taxon>
        <taxon>Panicoideae</taxon>
        <taxon>Andropogonodae</taxon>
        <taxon>Andropogoneae</taxon>
        <taxon>Tripsacinae</taxon>
        <taxon>Zea</taxon>
    </lineage>
</organism>
<protein>
    <submittedName>
        <fullName evidence="1">Uncharacterized protein</fullName>
    </submittedName>
</protein>
<dbReference type="InParanoid" id="A0A1D6HCA5"/>
<accession>A0A1D6HCA5</accession>
<evidence type="ECO:0000313" key="1">
    <source>
        <dbReference type="EMBL" id="AQK72332.1"/>
    </source>
</evidence>
<name>A0A1D6HCA5_MAIZE</name>
<proteinExistence type="predicted"/>
<sequence length="109" mass="12447">MLLFHHSLMFDPVNQVVPVCHQEQEFNSAFCCILDGLFESAILFIFYTTLFGGLQLYMATLGNCFEIDEWGPIEFSIHFGHISDTPLPRAARWNRLNVGCIVGSMHQHN</sequence>
<dbReference type="EMBL" id="CM000781">
    <property type="protein sequence ID" value="AQK72332.1"/>
    <property type="molecule type" value="Genomic_DNA"/>
</dbReference>